<protein>
    <recommendedName>
        <fullName evidence="3">DUF3574 domain-containing protein</fullName>
    </recommendedName>
</protein>
<dbReference type="KEGG" id="fek:C1H87_01105"/>
<sequence>MIRCITLFVIVIFVGIGVSCNSAKSNFNYVKTELYFGLSEGNVEITEDKWKDFKAKYFSVLPGYTEVDCNGFWTNPSNITVSEKCKLIIYINKGTKKDSTDIANLVNNYKRLFHQESVLKVQTHVKASF</sequence>
<dbReference type="InterPro" id="IPR021957">
    <property type="entry name" value="DUF3574"/>
</dbReference>
<dbReference type="Pfam" id="PF12098">
    <property type="entry name" value="DUF3574"/>
    <property type="match status" value="1"/>
</dbReference>
<evidence type="ECO:0000313" key="2">
    <source>
        <dbReference type="Proteomes" id="UP000235826"/>
    </source>
</evidence>
<evidence type="ECO:0008006" key="3">
    <source>
        <dbReference type="Google" id="ProtNLM"/>
    </source>
</evidence>
<organism evidence="1 2">
    <name type="scientific">Flavivirga eckloniae</name>
    <dbReference type="NCBI Taxonomy" id="1803846"/>
    <lineage>
        <taxon>Bacteria</taxon>
        <taxon>Pseudomonadati</taxon>
        <taxon>Bacteroidota</taxon>
        <taxon>Flavobacteriia</taxon>
        <taxon>Flavobacteriales</taxon>
        <taxon>Flavobacteriaceae</taxon>
        <taxon>Flavivirga</taxon>
    </lineage>
</organism>
<dbReference type="RefSeq" id="WP_102754051.1">
    <property type="nucleotide sequence ID" value="NZ_CP025791.1"/>
</dbReference>
<gene>
    <name evidence="1" type="ORF">C1H87_01105</name>
</gene>
<name>A0A2K9PK03_9FLAO</name>
<dbReference type="PROSITE" id="PS51257">
    <property type="entry name" value="PROKAR_LIPOPROTEIN"/>
    <property type="match status" value="1"/>
</dbReference>
<dbReference type="AlphaFoldDB" id="A0A2K9PK03"/>
<proteinExistence type="predicted"/>
<dbReference type="Proteomes" id="UP000235826">
    <property type="component" value="Chromosome"/>
</dbReference>
<dbReference type="EMBL" id="CP025791">
    <property type="protein sequence ID" value="AUP77391.1"/>
    <property type="molecule type" value="Genomic_DNA"/>
</dbReference>
<dbReference type="OrthoDB" id="794286at2"/>
<reference evidence="1 2" key="1">
    <citation type="submission" date="2018-01" db="EMBL/GenBank/DDBJ databases">
        <title>Complete genome sequence of Flavivirga eckloniae ECD14 isolated from seaweed Ecklonia cava.</title>
        <authorList>
            <person name="Lee J.H."/>
            <person name="Baik K.S."/>
            <person name="Seong C.N."/>
        </authorList>
    </citation>
    <scope>NUCLEOTIDE SEQUENCE [LARGE SCALE GENOMIC DNA]</scope>
    <source>
        <strain evidence="1 2">ECD14</strain>
    </source>
</reference>
<accession>A0A2K9PK03</accession>
<evidence type="ECO:0000313" key="1">
    <source>
        <dbReference type="EMBL" id="AUP77391.1"/>
    </source>
</evidence>
<keyword evidence="2" id="KW-1185">Reference proteome</keyword>